<comment type="caution">
    <text evidence="2">The sequence shown here is derived from an EMBL/GenBank/DDBJ whole genome shotgun (WGS) entry which is preliminary data.</text>
</comment>
<keyword evidence="3" id="KW-1185">Reference proteome</keyword>
<dbReference type="EMBL" id="JBIYXZ010002080">
    <property type="protein sequence ID" value="KAL3051012.1"/>
    <property type="molecule type" value="Genomic_DNA"/>
</dbReference>
<feature type="compositionally biased region" description="Basic and acidic residues" evidence="1">
    <location>
        <begin position="1"/>
        <end position="11"/>
    </location>
</feature>
<evidence type="ECO:0000256" key="1">
    <source>
        <dbReference type="SAM" id="MobiDB-lite"/>
    </source>
</evidence>
<accession>A0ABD2GA88</accession>
<gene>
    <name evidence="2" type="ORF">OYC64_001312</name>
</gene>
<dbReference type="AlphaFoldDB" id="A0ABD2GA88"/>
<reference evidence="2 3" key="1">
    <citation type="journal article" date="2022" name="G3 (Bethesda)">
        <title>Evaluating Illumina-, Nanopore-, and PacBio-based genome assembly strategies with the bald notothen, Trematomus borchgrevinki.</title>
        <authorList>
            <person name="Rayamajhi N."/>
            <person name="Cheng C.C."/>
            <person name="Catchen J.M."/>
        </authorList>
    </citation>
    <scope>NUCLEOTIDE SEQUENCE [LARGE SCALE GENOMIC DNA]</scope>
    <source>
        <strain evidence="2">AGRC-2024</strain>
    </source>
</reference>
<protein>
    <submittedName>
        <fullName evidence="2">Uncharacterized protein</fullName>
    </submittedName>
</protein>
<dbReference type="Proteomes" id="UP001619887">
    <property type="component" value="Unassembled WGS sequence"/>
</dbReference>
<sequence length="134" mass="14952">MDNEHQERRGEEEEEMKAGKVINGHTPIFASSSLTSFPFLSSSSLCRGREEDEEEVSVAIVTIDDESCPSEPFGPALLETANQIARIEGVGDKKEEEEERNSEEEEMTSPSPHLVSVDSEVTKYIDSSYQVKRV</sequence>
<feature type="region of interest" description="Disordered" evidence="1">
    <location>
        <begin position="87"/>
        <end position="119"/>
    </location>
</feature>
<evidence type="ECO:0000313" key="2">
    <source>
        <dbReference type="EMBL" id="KAL3051012.1"/>
    </source>
</evidence>
<feature type="compositionally biased region" description="Acidic residues" evidence="1">
    <location>
        <begin position="95"/>
        <end position="107"/>
    </location>
</feature>
<feature type="region of interest" description="Disordered" evidence="1">
    <location>
        <begin position="1"/>
        <end position="23"/>
    </location>
</feature>
<name>A0ABD2GA88_PAGBO</name>
<proteinExistence type="predicted"/>
<organism evidence="2 3">
    <name type="scientific">Pagothenia borchgrevinki</name>
    <name type="common">Bald rockcod</name>
    <name type="synonym">Trematomus borchgrevinki</name>
    <dbReference type="NCBI Taxonomy" id="8213"/>
    <lineage>
        <taxon>Eukaryota</taxon>
        <taxon>Metazoa</taxon>
        <taxon>Chordata</taxon>
        <taxon>Craniata</taxon>
        <taxon>Vertebrata</taxon>
        <taxon>Euteleostomi</taxon>
        <taxon>Actinopterygii</taxon>
        <taxon>Neopterygii</taxon>
        <taxon>Teleostei</taxon>
        <taxon>Neoteleostei</taxon>
        <taxon>Acanthomorphata</taxon>
        <taxon>Eupercaria</taxon>
        <taxon>Perciformes</taxon>
        <taxon>Notothenioidei</taxon>
        <taxon>Nototheniidae</taxon>
        <taxon>Pagothenia</taxon>
    </lineage>
</organism>
<reference evidence="2 3" key="2">
    <citation type="journal article" date="2024" name="G3 (Bethesda)">
        <title>The genome of the cryopelagic Antarctic bald notothen, Trematomus borchgrevinki.</title>
        <authorList>
            <person name="Rayamajhi N."/>
            <person name="Rivera-Colon A.G."/>
            <person name="Minhas B.F."/>
            <person name="Cheng C.C."/>
            <person name="Catchen J.M."/>
        </authorList>
    </citation>
    <scope>NUCLEOTIDE SEQUENCE [LARGE SCALE GENOMIC DNA]</scope>
    <source>
        <strain evidence="2">AGRC-2024</strain>
    </source>
</reference>
<evidence type="ECO:0000313" key="3">
    <source>
        <dbReference type="Proteomes" id="UP001619887"/>
    </source>
</evidence>